<dbReference type="OrthoDB" id="6431331at2759"/>
<name>A0A4C1VD67_EUMVA</name>
<keyword evidence="2" id="KW-1185">Reference proteome</keyword>
<comment type="caution">
    <text evidence="1">The sequence shown here is derived from an EMBL/GenBank/DDBJ whole genome shotgun (WGS) entry which is preliminary data.</text>
</comment>
<sequence>MNVKNEYYFKLFTINPSPTLVISARDSAGGYTAGRDAVKMLFEKLQNSIELFKIVEVEGDHDVHLKNPERIAQFIIDFLLKEETKSRL</sequence>
<dbReference type="EMBL" id="BGZK01000316">
    <property type="protein sequence ID" value="GBP36217.1"/>
    <property type="molecule type" value="Genomic_DNA"/>
</dbReference>
<dbReference type="SUPFAM" id="SSF53474">
    <property type="entry name" value="alpha/beta-Hydrolases"/>
    <property type="match status" value="1"/>
</dbReference>
<gene>
    <name evidence="1" type="ORF">EVAR_85464_1</name>
</gene>
<evidence type="ECO:0000313" key="1">
    <source>
        <dbReference type="EMBL" id="GBP36217.1"/>
    </source>
</evidence>
<dbReference type="AlphaFoldDB" id="A0A4C1VD67"/>
<evidence type="ECO:0000313" key="2">
    <source>
        <dbReference type="Proteomes" id="UP000299102"/>
    </source>
</evidence>
<dbReference type="Proteomes" id="UP000299102">
    <property type="component" value="Unassembled WGS sequence"/>
</dbReference>
<organism evidence="1 2">
    <name type="scientific">Eumeta variegata</name>
    <name type="common">Bagworm moth</name>
    <name type="synonym">Eumeta japonica</name>
    <dbReference type="NCBI Taxonomy" id="151549"/>
    <lineage>
        <taxon>Eukaryota</taxon>
        <taxon>Metazoa</taxon>
        <taxon>Ecdysozoa</taxon>
        <taxon>Arthropoda</taxon>
        <taxon>Hexapoda</taxon>
        <taxon>Insecta</taxon>
        <taxon>Pterygota</taxon>
        <taxon>Neoptera</taxon>
        <taxon>Endopterygota</taxon>
        <taxon>Lepidoptera</taxon>
        <taxon>Glossata</taxon>
        <taxon>Ditrysia</taxon>
        <taxon>Tineoidea</taxon>
        <taxon>Psychidae</taxon>
        <taxon>Oiketicinae</taxon>
        <taxon>Eumeta</taxon>
    </lineage>
</organism>
<accession>A0A4C1VD67</accession>
<dbReference type="Gene3D" id="3.40.50.1820">
    <property type="entry name" value="alpha/beta hydrolase"/>
    <property type="match status" value="1"/>
</dbReference>
<reference evidence="1 2" key="1">
    <citation type="journal article" date="2019" name="Commun. Biol.">
        <title>The bagworm genome reveals a unique fibroin gene that provides high tensile strength.</title>
        <authorList>
            <person name="Kono N."/>
            <person name="Nakamura H."/>
            <person name="Ohtoshi R."/>
            <person name="Tomita M."/>
            <person name="Numata K."/>
            <person name="Arakawa K."/>
        </authorList>
    </citation>
    <scope>NUCLEOTIDE SEQUENCE [LARGE SCALE GENOMIC DNA]</scope>
</reference>
<dbReference type="InterPro" id="IPR029058">
    <property type="entry name" value="AB_hydrolase_fold"/>
</dbReference>
<protein>
    <submittedName>
        <fullName evidence="1">Uncharacterized protein</fullName>
    </submittedName>
</protein>
<proteinExistence type="predicted"/>